<dbReference type="Proteomes" id="UP000334820">
    <property type="component" value="Unassembled WGS sequence"/>
</dbReference>
<keyword evidence="3" id="KW-1185">Reference proteome</keyword>
<protein>
    <recommendedName>
        <fullName evidence="1">DUF402 domain-containing protein</fullName>
    </recommendedName>
</protein>
<proteinExistence type="predicted"/>
<gene>
    <name evidence="2" type="ORF">KTAU_36300</name>
</gene>
<evidence type="ECO:0000259" key="1">
    <source>
        <dbReference type="Pfam" id="PF04167"/>
    </source>
</evidence>
<name>A0A5J4K8Q4_9CHLR</name>
<dbReference type="InterPro" id="IPR035930">
    <property type="entry name" value="FomD-like_sf"/>
</dbReference>
<comment type="caution">
    <text evidence="2">The sequence shown here is derived from an EMBL/GenBank/DDBJ whole genome shotgun (WGS) entry which is preliminary data.</text>
</comment>
<dbReference type="Pfam" id="PF04167">
    <property type="entry name" value="DUF402"/>
    <property type="match status" value="1"/>
</dbReference>
<reference evidence="2 3" key="1">
    <citation type="journal article" date="2019" name="Int. J. Syst. Evol. Microbiol.">
        <title>Thermogemmatispora aurantia sp. nov. and Thermogemmatispora argillosa sp. nov., within the class Ktedonobacteria, and emended description of the genus Thermogemmatispora.</title>
        <authorList>
            <person name="Zheng Y."/>
            <person name="Wang C.M."/>
            <person name="Sakai Y."/>
            <person name="Abe K."/>
            <person name="Yokota A."/>
            <person name="Yabe S."/>
        </authorList>
    </citation>
    <scope>NUCLEOTIDE SEQUENCE [LARGE SCALE GENOMIC DNA]</scope>
    <source>
        <strain evidence="2 3">A1-2</strain>
    </source>
</reference>
<sequence>MRMQPDFRVESRSYDGVLRGTWRSYRLSPEVQLSDPPTASPGTDCLRLWLPAGTLMEWTTGTRPLRHHCLQFFWPERWYMLSAFYNGCDLLYTYATIILPPTIEVASVRYVDLDLTMLVRPDLSYEVLTQAEFDHMVELLDYSEETRIGALMALRTLTNAAQIGTGLFRLIPQRLLQTDFHRDDCLSQHGLS</sequence>
<evidence type="ECO:0000313" key="2">
    <source>
        <dbReference type="EMBL" id="GER84994.1"/>
    </source>
</evidence>
<dbReference type="Gene3D" id="2.40.380.10">
    <property type="entry name" value="FomD-like"/>
    <property type="match status" value="1"/>
</dbReference>
<evidence type="ECO:0000313" key="3">
    <source>
        <dbReference type="Proteomes" id="UP000334820"/>
    </source>
</evidence>
<dbReference type="SUPFAM" id="SSF159234">
    <property type="entry name" value="FomD-like"/>
    <property type="match status" value="1"/>
</dbReference>
<feature type="domain" description="DUF402" evidence="1">
    <location>
        <begin position="57"/>
        <end position="160"/>
    </location>
</feature>
<dbReference type="AlphaFoldDB" id="A0A5J4K8Q4"/>
<accession>A0A5J4K8Q4</accession>
<dbReference type="InterPro" id="IPR007295">
    <property type="entry name" value="DUF402"/>
</dbReference>
<dbReference type="EMBL" id="BKZV01000006">
    <property type="protein sequence ID" value="GER84994.1"/>
    <property type="molecule type" value="Genomic_DNA"/>
</dbReference>
<organism evidence="2 3">
    <name type="scientific">Thermogemmatispora aurantia</name>
    <dbReference type="NCBI Taxonomy" id="2045279"/>
    <lineage>
        <taxon>Bacteria</taxon>
        <taxon>Bacillati</taxon>
        <taxon>Chloroflexota</taxon>
        <taxon>Ktedonobacteria</taxon>
        <taxon>Thermogemmatisporales</taxon>
        <taxon>Thermogemmatisporaceae</taxon>
        <taxon>Thermogemmatispora</taxon>
    </lineage>
</organism>